<feature type="compositionally biased region" description="Low complexity" evidence="1">
    <location>
        <begin position="93"/>
        <end position="106"/>
    </location>
</feature>
<feature type="compositionally biased region" description="Basic residues" evidence="1">
    <location>
        <begin position="124"/>
        <end position="134"/>
    </location>
</feature>
<keyword evidence="3" id="KW-1185">Reference proteome</keyword>
<dbReference type="OrthoDB" id="9811127at2"/>
<feature type="region of interest" description="Disordered" evidence="1">
    <location>
        <begin position="1"/>
        <end position="138"/>
    </location>
</feature>
<dbReference type="InterPro" id="IPR021327">
    <property type="entry name" value="DUF2934"/>
</dbReference>
<feature type="compositionally biased region" description="Basic and acidic residues" evidence="1">
    <location>
        <begin position="72"/>
        <end position="82"/>
    </location>
</feature>
<organism evidence="2 3">
    <name type="scientific">Rhodovastum atsumiense</name>
    <dbReference type="NCBI Taxonomy" id="504468"/>
    <lineage>
        <taxon>Bacteria</taxon>
        <taxon>Pseudomonadati</taxon>
        <taxon>Pseudomonadota</taxon>
        <taxon>Alphaproteobacteria</taxon>
        <taxon>Acetobacterales</taxon>
        <taxon>Acetobacteraceae</taxon>
        <taxon>Rhodovastum</taxon>
    </lineage>
</organism>
<dbReference type="Pfam" id="PF11154">
    <property type="entry name" value="DUF2934"/>
    <property type="match status" value="1"/>
</dbReference>
<comment type="caution">
    <text evidence="2">The sequence shown here is derived from an EMBL/GenBank/DDBJ whole genome shotgun (WGS) entry which is preliminary data.</text>
</comment>
<dbReference type="EMBL" id="VWPK01000029">
    <property type="protein sequence ID" value="KAA5610674.1"/>
    <property type="molecule type" value="Genomic_DNA"/>
</dbReference>
<dbReference type="AlphaFoldDB" id="A0A5M6IQV8"/>
<evidence type="ECO:0000313" key="2">
    <source>
        <dbReference type="EMBL" id="KAA5610674.1"/>
    </source>
</evidence>
<gene>
    <name evidence="2" type="ORF">F1189_18030</name>
</gene>
<feature type="compositionally biased region" description="Low complexity" evidence="1">
    <location>
        <begin position="172"/>
        <end position="194"/>
    </location>
</feature>
<proteinExistence type="predicted"/>
<dbReference type="RefSeq" id="WP_150042260.1">
    <property type="nucleotide sequence ID" value="NZ_OW485601.1"/>
</dbReference>
<feature type="compositionally biased region" description="Basic and acidic residues" evidence="1">
    <location>
        <begin position="1"/>
        <end position="30"/>
    </location>
</feature>
<protein>
    <submittedName>
        <fullName evidence="2">DUF2934 domain-containing protein</fullName>
    </submittedName>
</protein>
<evidence type="ECO:0000313" key="3">
    <source>
        <dbReference type="Proteomes" id="UP000325255"/>
    </source>
</evidence>
<evidence type="ECO:0000256" key="1">
    <source>
        <dbReference type="SAM" id="MobiDB-lite"/>
    </source>
</evidence>
<sequence>MPNHQERIRQRAHDIWEQEGRPEGREESHWLRASRQIRTEQHQARVMASMPALVFPPGRHRHAAGRPAPSPPRRDAAAEDVPRTPPLTRDAEPAAPASAEFPPAVAGATPPGITDAPAREAAASRRKTERRRMQRRDTPPAQAIFTAVFDLGLAWLDWILGVQRAFLQSFASPASGATRRSASPPRPATRAGTTPRRDMTKPESTTAGKRPRKTAGDKLPGSLRPTVPDFRPLGPAAPATRAAPPHRPTADLDAPPPPILQPTGTKG</sequence>
<reference evidence="2 3" key="1">
    <citation type="submission" date="2019-09" db="EMBL/GenBank/DDBJ databases">
        <title>Genome sequence of Rhodovastum atsumiense, a diverse member of the Acetobacteraceae family of non-sulfur purple photosynthetic bacteria.</title>
        <authorList>
            <person name="Meyer T."/>
            <person name="Kyndt J."/>
        </authorList>
    </citation>
    <scope>NUCLEOTIDE SEQUENCE [LARGE SCALE GENOMIC DNA]</scope>
    <source>
        <strain evidence="2 3">DSM 21279</strain>
    </source>
</reference>
<name>A0A5M6IQV8_9PROT</name>
<dbReference type="Proteomes" id="UP000325255">
    <property type="component" value="Unassembled WGS sequence"/>
</dbReference>
<accession>A0A5M6IQV8</accession>
<feature type="region of interest" description="Disordered" evidence="1">
    <location>
        <begin position="172"/>
        <end position="267"/>
    </location>
</feature>